<evidence type="ECO:0000256" key="2">
    <source>
        <dbReference type="ARBA" id="ARBA00023015"/>
    </source>
</evidence>
<evidence type="ECO:0000256" key="4">
    <source>
        <dbReference type="ARBA" id="ARBA00023242"/>
    </source>
</evidence>
<dbReference type="EMBL" id="DS231750">
    <property type="protein sequence ID" value="KNB20578.1"/>
    <property type="molecule type" value="Genomic_DNA"/>
</dbReference>
<reference evidence="7" key="2">
    <citation type="journal article" date="2010" name="Nature">
        <title>Comparative genomics reveals mobile pathogenicity chromosomes in Fusarium.</title>
        <authorList>
            <person name="Ma L.J."/>
            <person name="van der Does H.C."/>
            <person name="Borkovich K.A."/>
            <person name="Coleman J.J."/>
            <person name="Daboussi M.J."/>
            <person name="Di Pietro A."/>
            <person name="Dufresne M."/>
            <person name="Freitag M."/>
            <person name="Grabherr M."/>
            <person name="Henrissat B."/>
            <person name="Houterman P.M."/>
            <person name="Kang S."/>
            <person name="Shim W.B."/>
            <person name="Woloshuk C."/>
            <person name="Xie X."/>
            <person name="Xu J.R."/>
            <person name="Antoniw J."/>
            <person name="Baker S.E."/>
            <person name="Bluhm B.H."/>
            <person name="Breakspear A."/>
            <person name="Brown D.W."/>
            <person name="Butchko R.A."/>
            <person name="Chapman S."/>
            <person name="Coulson R."/>
            <person name="Coutinho P.M."/>
            <person name="Danchin E.G."/>
            <person name="Diener A."/>
            <person name="Gale L.R."/>
            <person name="Gardiner D.M."/>
            <person name="Goff S."/>
            <person name="Hammond-Kosack K.E."/>
            <person name="Hilburn K."/>
            <person name="Hua-Van A."/>
            <person name="Jonkers W."/>
            <person name="Kazan K."/>
            <person name="Kodira C.D."/>
            <person name="Koehrsen M."/>
            <person name="Kumar L."/>
            <person name="Lee Y.H."/>
            <person name="Li L."/>
            <person name="Manners J.M."/>
            <person name="Miranda-Saavedra D."/>
            <person name="Mukherjee M."/>
            <person name="Park G."/>
            <person name="Park J."/>
            <person name="Park S.Y."/>
            <person name="Proctor R.H."/>
            <person name="Regev A."/>
            <person name="Ruiz-Roldan M.C."/>
            <person name="Sain D."/>
            <person name="Sakthikumar S."/>
            <person name="Sykes S."/>
            <person name="Schwartz D.C."/>
            <person name="Turgeon B.G."/>
            <person name="Wapinski I."/>
            <person name="Yoder O."/>
            <person name="Young S."/>
            <person name="Zeng Q."/>
            <person name="Zhou S."/>
            <person name="Galagan J."/>
            <person name="Cuomo C.A."/>
            <person name="Kistler H.C."/>
            <person name="Rep M."/>
        </authorList>
    </citation>
    <scope>NUCLEOTIDE SEQUENCE [LARGE SCALE GENOMIC DNA]</scope>
    <source>
        <strain evidence="7">4287</strain>
    </source>
</reference>
<dbReference type="SMART" id="SM00338">
    <property type="entry name" value="BRLZ"/>
    <property type="match status" value="1"/>
</dbReference>
<organism evidence="7 8">
    <name type="scientific">Fusarium oxysporum f. sp. lycopersici (strain 4287 / CBS 123668 / FGSC 9935 / NRRL 34936)</name>
    <name type="common">Fusarium vascular wilt of tomato</name>
    <dbReference type="NCBI Taxonomy" id="426428"/>
    <lineage>
        <taxon>Eukaryota</taxon>
        <taxon>Fungi</taxon>
        <taxon>Dikarya</taxon>
        <taxon>Ascomycota</taxon>
        <taxon>Pezizomycotina</taxon>
        <taxon>Sordariomycetes</taxon>
        <taxon>Hypocreomycetidae</taxon>
        <taxon>Hypocreales</taxon>
        <taxon>Nectriaceae</taxon>
        <taxon>Fusarium</taxon>
        <taxon>Fusarium oxysporum species complex</taxon>
    </lineage>
</organism>
<keyword evidence="2" id="KW-0805">Transcription regulation</keyword>
<evidence type="ECO:0000256" key="3">
    <source>
        <dbReference type="ARBA" id="ARBA00023163"/>
    </source>
</evidence>
<feature type="compositionally biased region" description="Low complexity" evidence="5">
    <location>
        <begin position="86"/>
        <end position="98"/>
    </location>
</feature>
<proteinExistence type="predicted"/>
<dbReference type="GeneID" id="28958314"/>
<protein>
    <recommendedName>
        <fullName evidence="6">BZIP domain-containing protein</fullName>
    </recommendedName>
</protein>
<keyword evidence="3" id="KW-0804">Transcription</keyword>
<dbReference type="InterPro" id="IPR046347">
    <property type="entry name" value="bZIP_sf"/>
</dbReference>
<feature type="region of interest" description="Disordered" evidence="5">
    <location>
        <begin position="66"/>
        <end position="135"/>
    </location>
</feature>
<dbReference type="GO" id="GO:0003700">
    <property type="term" value="F:DNA-binding transcription factor activity"/>
    <property type="evidence" value="ECO:0007669"/>
    <property type="project" value="InterPro"/>
</dbReference>
<name>A0A0J9WCI1_FUSO4</name>
<evidence type="ECO:0000259" key="6">
    <source>
        <dbReference type="PROSITE" id="PS50217"/>
    </source>
</evidence>
<dbReference type="PANTHER" id="PTHR19304">
    <property type="entry name" value="CYCLIC-AMP RESPONSE ELEMENT BINDING PROTEIN"/>
    <property type="match status" value="1"/>
</dbReference>
<dbReference type="InterPro" id="IPR004827">
    <property type="entry name" value="bZIP"/>
</dbReference>
<dbReference type="InterPro" id="IPR051027">
    <property type="entry name" value="bZIP_transcription_factors"/>
</dbReference>
<comment type="subcellular location">
    <subcellularLocation>
        <location evidence="1">Nucleus</location>
    </subcellularLocation>
</comment>
<dbReference type="PROSITE" id="PS50217">
    <property type="entry name" value="BZIP"/>
    <property type="match status" value="1"/>
</dbReference>
<dbReference type="RefSeq" id="XP_018258623.1">
    <property type="nucleotide sequence ID" value="XM_018397572.1"/>
</dbReference>
<dbReference type="KEGG" id="fox:FOXG_17566"/>
<evidence type="ECO:0000313" key="8">
    <source>
        <dbReference type="Proteomes" id="UP000009097"/>
    </source>
</evidence>
<dbReference type="VEuPathDB" id="FungiDB:FOXG_17566"/>
<evidence type="ECO:0000256" key="1">
    <source>
        <dbReference type="ARBA" id="ARBA00004123"/>
    </source>
</evidence>
<accession>A0A0J9WCI1</accession>
<dbReference type="Gene3D" id="1.20.5.170">
    <property type="match status" value="1"/>
</dbReference>
<evidence type="ECO:0000256" key="5">
    <source>
        <dbReference type="SAM" id="MobiDB-lite"/>
    </source>
</evidence>
<keyword evidence="4" id="KW-0539">Nucleus</keyword>
<feature type="domain" description="BZIP" evidence="6">
    <location>
        <begin position="137"/>
        <end position="200"/>
    </location>
</feature>
<dbReference type="GO" id="GO:0005634">
    <property type="term" value="C:nucleus"/>
    <property type="evidence" value="ECO:0007669"/>
    <property type="project" value="UniProtKB-SubCell"/>
</dbReference>
<sequence>MATFLQLPYSPSMGDLSSFFEEPIDMFRVPIVGTDIPEQQPHYSAALAQLMESNRLWDSGTSQEILSRAERDDTPVKPLRNRSQARPRSAPSKASAPAVMVKSPEPKKRGQKLKKQSKGSNPTGQQEELDDDDLLKNPRRRRILERNRIAATRCRLRKRDEASALASQEQAMEDRNRYLSSCFNSLTTEIYYLKTELLRHTDCNCDLIQAYISSEARKSVDALLTCSSPLTAYGCSMNPEYVGSISTSTTGSMDSQSPRAVSILPTWTTAFYQRPKASEVRDGMLNVSLEPLLNTYEPHDSMASIGTISGVTLAGSVPGLYMSTGPQQQVTNETGLDSNCIFAYAGHLLL</sequence>
<dbReference type="Proteomes" id="UP000009097">
    <property type="component" value="Unassembled WGS sequence"/>
</dbReference>
<dbReference type="AlphaFoldDB" id="A0A0J9WCI1"/>
<evidence type="ECO:0000313" key="7">
    <source>
        <dbReference type="EMBL" id="KNB20578.1"/>
    </source>
</evidence>
<dbReference type="Pfam" id="PF00170">
    <property type="entry name" value="bZIP_1"/>
    <property type="match status" value="1"/>
</dbReference>
<dbReference type="SUPFAM" id="SSF57959">
    <property type="entry name" value="Leucine zipper domain"/>
    <property type="match status" value="1"/>
</dbReference>
<dbReference type="PROSITE" id="PS00036">
    <property type="entry name" value="BZIP_BASIC"/>
    <property type="match status" value="1"/>
</dbReference>
<gene>
    <name evidence="7" type="ORF">FOXG_17566</name>
</gene>
<reference evidence="7" key="1">
    <citation type="submission" date="2007-04" db="EMBL/GenBank/DDBJ databases">
        <authorList>
            <consortium name="The Broad Institute Genome Sequencing Platform"/>
            <person name="Birren B."/>
            <person name="Lander E."/>
            <person name="Galagan J."/>
            <person name="Nusbaum C."/>
            <person name="Devon K."/>
            <person name="Ma L.-J."/>
            <person name="Jaffe D."/>
            <person name="Butler J."/>
            <person name="Alvarez P."/>
            <person name="Gnerre S."/>
            <person name="Grabherr M."/>
            <person name="Kleber M."/>
            <person name="Mauceli E."/>
            <person name="Brockman W."/>
            <person name="MacCallum I.A."/>
            <person name="Young S."/>
            <person name="LaButti K."/>
            <person name="DeCaprio D."/>
            <person name="Crawford M."/>
            <person name="Koehrsen M."/>
            <person name="Engels R."/>
            <person name="Montgomery P."/>
            <person name="Pearson M."/>
            <person name="Howarth C."/>
            <person name="Larson L."/>
            <person name="White J."/>
            <person name="O'Leary S."/>
            <person name="Kodira C."/>
            <person name="Zeng Q."/>
            <person name="Yandava C."/>
            <person name="Alvarado L."/>
            <person name="Kistler C."/>
            <person name="Shim W.-B."/>
            <person name="Kang S."/>
            <person name="Woloshuk C."/>
        </authorList>
    </citation>
    <scope>NUCLEOTIDE SEQUENCE</scope>
    <source>
        <strain evidence="7">4287</strain>
    </source>
</reference>